<dbReference type="Proteomes" id="UP000245778">
    <property type="component" value="Unassembled WGS sequence"/>
</dbReference>
<evidence type="ECO:0000313" key="2">
    <source>
        <dbReference type="Proteomes" id="UP000245778"/>
    </source>
</evidence>
<dbReference type="AlphaFoldDB" id="A0A2U1BEF7"/>
<dbReference type="GeneID" id="93230776"/>
<dbReference type="RefSeq" id="WP_116722464.1">
    <property type="nucleotide sequence ID" value="NZ_CP011524.1"/>
</dbReference>
<name>A0A2U1BEF7_9FIRM</name>
<protein>
    <submittedName>
        <fullName evidence="1">Uncharacterized protein</fullName>
    </submittedName>
</protein>
<accession>A0A2U1BEF7</accession>
<gene>
    <name evidence="1" type="ORF">C7373_11131</name>
</gene>
<proteinExistence type="predicted"/>
<sequence length="80" mass="8636">MILSRFARSVTKKAKSEIRAAKKEVTTVSEKEKKIAKALAEATKALPDEKKEYLLGYAEGVAAMVGKTSRDGADGDQYAS</sequence>
<dbReference type="EMBL" id="QEKK01000011">
    <property type="protein sequence ID" value="PVY47028.1"/>
    <property type="molecule type" value="Genomic_DNA"/>
</dbReference>
<reference evidence="1 2" key="1">
    <citation type="submission" date="2018-04" db="EMBL/GenBank/DDBJ databases">
        <title>Genomic Encyclopedia of Type Strains, Phase IV (KMG-IV): sequencing the most valuable type-strain genomes for metagenomic binning, comparative biology and taxonomic classification.</title>
        <authorList>
            <person name="Goeker M."/>
        </authorList>
    </citation>
    <scope>NUCLEOTIDE SEQUENCE [LARGE SCALE GENOMIC DNA]</scope>
    <source>
        <strain evidence="1 2">DSM 26588</strain>
    </source>
</reference>
<organism evidence="1 2">
    <name type="scientific">Intestinimonas butyriciproducens</name>
    <dbReference type="NCBI Taxonomy" id="1297617"/>
    <lineage>
        <taxon>Bacteria</taxon>
        <taxon>Bacillati</taxon>
        <taxon>Bacillota</taxon>
        <taxon>Clostridia</taxon>
        <taxon>Eubacteriales</taxon>
        <taxon>Intestinimonas</taxon>
    </lineage>
</organism>
<evidence type="ECO:0000313" key="1">
    <source>
        <dbReference type="EMBL" id="PVY47028.1"/>
    </source>
</evidence>
<comment type="caution">
    <text evidence="1">The sequence shown here is derived from an EMBL/GenBank/DDBJ whole genome shotgun (WGS) entry which is preliminary data.</text>
</comment>